<reference evidence="1 2" key="1">
    <citation type="journal article" date="2024" name="BMC Genomics">
        <title>Genome assembly of redclaw crayfish (Cherax quadricarinatus) provides insights into its immune adaptation and hypoxia tolerance.</title>
        <authorList>
            <person name="Liu Z."/>
            <person name="Zheng J."/>
            <person name="Li H."/>
            <person name="Fang K."/>
            <person name="Wang S."/>
            <person name="He J."/>
            <person name="Zhou D."/>
            <person name="Weng S."/>
            <person name="Chi M."/>
            <person name="Gu Z."/>
            <person name="He J."/>
            <person name="Li F."/>
            <person name="Wang M."/>
        </authorList>
    </citation>
    <scope>NUCLEOTIDE SEQUENCE [LARGE SCALE GENOMIC DNA]</scope>
    <source>
        <strain evidence="1">ZL_2023a</strain>
    </source>
</reference>
<feature type="non-terminal residue" evidence="1">
    <location>
        <position position="1"/>
    </location>
</feature>
<gene>
    <name evidence="1" type="ORF">OTU49_001522</name>
</gene>
<keyword evidence="2" id="KW-1185">Reference proteome</keyword>
<proteinExistence type="predicted"/>
<dbReference type="EMBL" id="JARKIK010000026">
    <property type="protein sequence ID" value="KAK8743095.1"/>
    <property type="molecule type" value="Genomic_DNA"/>
</dbReference>
<evidence type="ECO:0000313" key="1">
    <source>
        <dbReference type="EMBL" id="KAK8743095.1"/>
    </source>
</evidence>
<dbReference type="SUPFAM" id="SSF52047">
    <property type="entry name" value="RNI-like"/>
    <property type="match status" value="1"/>
</dbReference>
<dbReference type="AlphaFoldDB" id="A0AAW0XTX4"/>
<dbReference type="Gene3D" id="3.80.10.10">
    <property type="entry name" value="Ribonuclease Inhibitor"/>
    <property type="match status" value="1"/>
</dbReference>
<dbReference type="PANTHER" id="PTHR20872:SF1">
    <property type="entry name" value="F-BOX DOMAIN-CONTAINING PROTEIN"/>
    <property type="match status" value="1"/>
</dbReference>
<organism evidence="1 2">
    <name type="scientific">Cherax quadricarinatus</name>
    <name type="common">Australian red claw crayfish</name>
    <dbReference type="NCBI Taxonomy" id="27406"/>
    <lineage>
        <taxon>Eukaryota</taxon>
        <taxon>Metazoa</taxon>
        <taxon>Ecdysozoa</taxon>
        <taxon>Arthropoda</taxon>
        <taxon>Crustacea</taxon>
        <taxon>Multicrustacea</taxon>
        <taxon>Malacostraca</taxon>
        <taxon>Eumalacostraca</taxon>
        <taxon>Eucarida</taxon>
        <taxon>Decapoda</taxon>
        <taxon>Pleocyemata</taxon>
        <taxon>Astacidea</taxon>
        <taxon>Parastacoidea</taxon>
        <taxon>Parastacidae</taxon>
        <taxon>Cherax</taxon>
    </lineage>
</organism>
<name>A0AAW0XTX4_CHEQU</name>
<dbReference type="PANTHER" id="PTHR20872">
    <property type="match status" value="1"/>
</dbReference>
<protein>
    <submittedName>
        <fullName evidence="1">Uncharacterized protein</fullName>
    </submittedName>
</protein>
<dbReference type="InterPro" id="IPR032675">
    <property type="entry name" value="LRR_dom_sf"/>
</dbReference>
<sequence length="351" mass="40190">YAEGGMKPFSSLECGIHLNLVIPFLQKENSIIVQVGRFWFACHQSERSEEVVFGTGGQILAMFKKVMGIFSSLRTLELRDLLLEGCEGLQLLDEVCSTCCETLRTLVVINITKLGHTLIHPGAFVNLETLYISPQNIGDDLLELLAESKVRNMYIVQNKYTEHGRSLSYKAWKRCRAGNPRLRVHLCSEGNTKTEIIWQRRAPVKSMVYDNPYARVTTSVILTIIDLYKQDLEVFAYKQLPRFYMPRAFHDRIDSSLILLVRQCPYIHTLVIREKVSTATVLLVAYSAKNLHYFYIRRNAIILKIGLLIQTGLQPSTLGFVRVHARMTPWNMRCLRYWGTSGRLSPISSLK</sequence>
<dbReference type="Proteomes" id="UP001445076">
    <property type="component" value="Unassembled WGS sequence"/>
</dbReference>
<accession>A0AAW0XTX4</accession>
<evidence type="ECO:0000313" key="2">
    <source>
        <dbReference type="Proteomes" id="UP001445076"/>
    </source>
</evidence>
<comment type="caution">
    <text evidence="1">The sequence shown here is derived from an EMBL/GenBank/DDBJ whole genome shotgun (WGS) entry which is preliminary data.</text>
</comment>